<feature type="transmembrane region" description="Helical" evidence="1">
    <location>
        <begin position="93"/>
        <end position="114"/>
    </location>
</feature>
<keyword evidence="1" id="KW-0472">Membrane</keyword>
<dbReference type="AlphaFoldDB" id="A0A7W8HDV8"/>
<dbReference type="GO" id="GO:0015661">
    <property type="term" value="F:L-lysine efflux transmembrane transporter activity"/>
    <property type="evidence" value="ECO:0007669"/>
    <property type="project" value="InterPro"/>
</dbReference>
<feature type="transmembrane region" description="Helical" evidence="1">
    <location>
        <begin position="173"/>
        <end position="196"/>
    </location>
</feature>
<protein>
    <submittedName>
        <fullName evidence="2">Uncharacterized membrane protein YbjE (DUF340 family)</fullName>
    </submittedName>
</protein>
<dbReference type="EMBL" id="JACHFW010000016">
    <property type="protein sequence ID" value="MBB5265910.1"/>
    <property type="molecule type" value="Genomic_DNA"/>
</dbReference>
<proteinExistence type="predicted"/>
<evidence type="ECO:0000256" key="1">
    <source>
        <dbReference type="SAM" id="Phobius"/>
    </source>
</evidence>
<dbReference type="GO" id="GO:0005886">
    <property type="term" value="C:plasma membrane"/>
    <property type="evidence" value="ECO:0007669"/>
    <property type="project" value="TreeGrafter"/>
</dbReference>
<gene>
    <name evidence="2" type="ORF">HNP82_003061</name>
</gene>
<keyword evidence="1" id="KW-1133">Transmembrane helix</keyword>
<dbReference type="PANTHER" id="PTHR35804">
    <property type="entry name" value="LYSINE EXPORTER LYSO"/>
    <property type="match status" value="1"/>
</dbReference>
<keyword evidence="3" id="KW-1185">Reference proteome</keyword>
<comment type="caution">
    <text evidence="2">The sequence shown here is derived from an EMBL/GenBank/DDBJ whole genome shotgun (WGS) entry which is preliminary data.</text>
</comment>
<dbReference type="PANTHER" id="PTHR35804:SF1">
    <property type="entry name" value="LYSINE EXPORTER LYSO"/>
    <property type="match status" value="1"/>
</dbReference>
<dbReference type="InterPro" id="IPR005642">
    <property type="entry name" value="LysO"/>
</dbReference>
<evidence type="ECO:0000313" key="2">
    <source>
        <dbReference type="EMBL" id="MBB5265910.1"/>
    </source>
</evidence>
<dbReference type="Proteomes" id="UP000543642">
    <property type="component" value="Unassembled WGS sequence"/>
</dbReference>
<name>A0A7W8HDV8_9FIRM</name>
<reference evidence="2 3" key="1">
    <citation type="submission" date="2020-08" db="EMBL/GenBank/DDBJ databases">
        <title>Genomic Encyclopedia of Type Strains, Phase IV (KMG-IV): sequencing the most valuable type-strain genomes for metagenomic binning, comparative biology and taxonomic classification.</title>
        <authorList>
            <person name="Goeker M."/>
        </authorList>
    </citation>
    <scope>NUCLEOTIDE SEQUENCE [LARGE SCALE GENOMIC DNA]</scope>
    <source>
        <strain evidence="2 3">DSM 106146</strain>
    </source>
</reference>
<keyword evidence="1" id="KW-0812">Transmembrane</keyword>
<feature type="transmembrane region" description="Helical" evidence="1">
    <location>
        <begin position="34"/>
        <end position="53"/>
    </location>
</feature>
<organism evidence="2 3">
    <name type="scientific">Catenibacillus scindens</name>
    <dbReference type="NCBI Taxonomy" id="673271"/>
    <lineage>
        <taxon>Bacteria</taxon>
        <taxon>Bacillati</taxon>
        <taxon>Bacillota</taxon>
        <taxon>Clostridia</taxon>
        <taxon>Lachnospirales</taxon>
        <taxon>Lachnospiraceae</taxon>
        <taxon>Catenibacillus</taxon>
    </lineage>
</organism>
<evidence type="ECO:0000313" key="3">
    <source>
        <dbReference type="Proteomes" id="UP000543642"/>
    </source>
</evidence>
<feature type="transmembrane region" description="Helical" evidence="1">
    <location>
        <begin position="65"/>
        <end position="87"/>
    </location>
</feature>
<dbReference type="Pfam" id="PF03956">
    <property type="entry name" value="Lys_export"/>
    <property type="match status" value="1"/>
</dbReference>
<sequence length="200" mass="21505">MVFIAIGSLVGGILCGRFVFSGNIAGIFTQYSDMILYLLMFLVGISVGMNRSVFKKIRQYHIRIFLIPVGIIAGTLGGGAVCCLLLREKLGESLAVVSGLGWYSLSGVLVTSMVNARLGTIAFLSNLLREILSFVSIPWIAKHLNYYSAIAPAAATSEDTTLPVILKYTSADMALLAVFNGVLCSFLVPVLTKFVMTIPL</sequence>
<dbReference type="RefSeq" id="WP_183776087.1">
    <property type="nucleotide sequence ID" value="NZ_CAWVEG010000139.1"/>
</dbReference>
<accession>A0A7W8HDV8</accession>